<feature type="domain" description="Methyltransferase" evidence="1">
    <location>
        <begin position="52"/>
        <end position="148"/>
    </location>
</feature>
<keyword evidence="2" id="KW-0489">Methyltransferase</keyword>
<evidence type="ECO:0000313" key="2">
    <source>
        <dbReference type="EMBL" id="UQA92246.1"/>
    </source>
</evidence>
<evidence type="ECO:0000313" key="3">
    <source>
        <dbReference type="Proteomes" id="UP000830115"/>
    </source>
</evidence>
<sequence length="239" mass="25483">MNASSQYLQAWEGFWGDAPTGEGEVFWDSDPTLTVQSHLASFEEHFDAGLPVVDLGCGNGTQTRFLAGRYAPVLGVDLSAAAIGLARAADEKSVAAYRQLDAADADTMHALHEELGDAHIYMRGVLHQCAPEDRARIAANIAGLLGTRGRIFAVEPAQAVKEVLMSLVQDPGGAPPKLVAVISHGLAPAEMADSELPELMRECGLRVIGEGQLPLATTEFDRRDGARIELPSNWVVAGR</sequence>
<dbReference type="RefSeq" id="WP_248863110.1">
    <property type="nucleotide sequence ID" value="NZ_CP086322.1"/>
</dbReference>
<dbReference type="GO" id="GO:0032259">
    <property type="term" value="P:methylation"/>
    <property type="evidence" value="ECO:0007669"/>
    <property type="project" value="UniProtKB-KW"/>
</dbReference>
<gene>
    <name evidence="2" type="ORF">K9S39_10710</name>
</gene>
<keyword evidence="2" id="KW-0808">Transferase</keyword>
<proteinExistence type="predicted"/>
<dbReference type="EMBL" id="CP086322">
    <property type="protein sequence ID" value="UQA92246.1"/>
    <property type="molecule type" value="Genomic_DNA"/>
</dbReference>
<evidence type="ECO:0000259" key="1">
    <source>
        <dbReference type="Pfam" id="PF13649"/>
    </source>
</evidence>
<name>A0ABY4M7K1_9ACTN</name>
<accession>A0ABY4M7K1</accession>
<reference evidence="2" key="1">
    <citation type="submission" date="2021-10" db="EMBL/GenBank/DDBJ databases">
        <title>Streptomyces nigrumlapis sp.nov.,an antimicrobial producing actinobacterium isolated from Black Gobi rocks.</title>
        <authorList>
            <person name="Wen Y."/>
            <person name="Zhang W."/>
            <person name="Liu X.G."/>
        </authorList>
    </citation>
    <scope>NUCLEOTIDE SEQUENCE</scope>
    <source>
        <strain evidence="2">ST13-2-2</strain>
    </source>
</reference>
<dbReference type="CDD" id="cd02440">
    <property type="entry name" value="AdoMet_MTases"/>
    <property type="match status" value="1"/>
</dbReference>
<dbReference type="Proteomes" id="UP000830115">
    <property type="component" value="Chromosome"/>
</dbReference>
<organism evidence="2 3">
    <name type="scientific">Streptomyces halobius</name>
    <dbReference type="NCBI Taxonomy" id="2879846"/>
    <lineage>
        <taxon>Bacteria</taxon>
        <taxon>Bacillati</taxon>
        <taxon>Actinomycetota</taxon>
        <taxon>Actinomycetes</taxon>
        <taxon>Kitasatosporales</taxon>
        <taxon>Streptomycetaceae</taxon>
        <taxon>Streptomyces</taxon>
    </lineage>
</organism>
<dbReference type="Gene3D" id="3.40.50.150">
    <property type="entry name" value="Vaccinia Virus protein VP39"/>
    <property type="match status" value="1"/>
</dbReference>
<dbReference type="GO" id="GO:0008168">
    <property type="term" value="F:methyltransferase activity"/>
    <property type="evidence" value="ECO:0007669"/>
    <property type="project" value="UniProtKB-KW"/>
</dbReference>
<protein>
    <submittedName>
        <fullName evidence="2">Class I SAM-dependent methyltransferase</fullName>
    </submittedName>
</protein>
<keyword evidence="3" id="KW-1185">Reference proteome</keyword>
<dbReference type="InterPro" id="IPR029063">
    <property type="entry name" value="SAM-dependent_MTases_sf"/>
</dbReference>
<dbReference type="Pfam" id="PF13649">
    <property type="entry name" value="Methyltransf_25"/>
    <property type="match status" value="1"/>
</dbReference>
<dbReference type="InterPro" id="IPR041698">
    <property type="entry name" value="Methyltransf_25"/>
</dbReference>
<dbReference type="SUPFAM" id="SSF53335">
    <property type="entry name" value="S-adenosyl-L-methionine-dependent methyltransferases"/>
    <property type="match status" value="1"/>
</dbReference>